<sequence>MIGMLNCGGENIADFYASPRESSLYRNGRVRSRSIVGYSSDGRKFVDGEPLDRCTPSEMWDEVLKKASVASVIGRSLLHVESKPTAVSDSELEVKKASENPGNDITCMWQQVISDVRARTNKNHTPVEKSRNGKQSVTSAVEEKLGSPS</sequence>
<organism evidence="2 3">
    <name type="scientific">Parascaris univalens</name>
    <name type="common">Nematode worm</name>
    <dbReference type="NCBI Taxonomy" id="6257"/>
    <lineage>
        <taxon>Eukaryota</taxon>
        <taxon>Metazoa</taxon>
        <taxon>Ecdysozoa</taxon>
        <taxon>Nematoda</taxon>
        <taxon>Chromadorea</taxon>
        <taxon>Rhabditida</taxon>
        <taxon>Spirurina</taxon>
        <taxon>Ascaridomorpha</taxon>
        <taxon>Ascaridoidea</taxon>
        <taxon>Ascarididae</taxon>
        <taxon>Parascaris</taxon>
    </lineage>
</organism>
<dbReference type="WBParaSite" id="PgB14X_g029_t01">
    <property type="protein sequence ID" value="PgB14X_g029_t01"/>
    <property type="gene ID" value="PgB14X_g029"/>
</dbReference>
<feature type="region of interest" description="Disordered" evidence="1">
    <location>
        <begin position="120"/>
        <end position="149"/>
    </location>
</feature>
<reference evidence="3" key="1">
    <citation type="submission" date="2022-11" db="UniProtKB">
        <authorList>
            <consortium name="WormBaseParasite"/>
        </authorList>
    </citation>
    <scope>IDENTIFICATION</scope>
</reference>
<proteinExistence type="predicted"/>
<evidence type="ECO:0000313" key="3">
    <source>
        <dbReference type="WBParaSite" id="PgB14X_g029_t01"/>
    </source>
</evidence>
<dbReference type="AlphaFoldDB" id="A0A914ZT83"/>
<evidence type="ECO:0000256" key="1">
    <source>
        <dbReference type="SAM" id="MobiDB-lite"/>
    </source>
</evidence>
<keyword evidence="2" id="KW-1185">Reference proteome</keyword>
<protein>
    <submittedName>
        <fullName evidence="3">Uncharacterized protein</fullName>
    </submittedName>
</protein>
<name>A0A914ZT83_PARUN</name>
<accession>A0A914ZT83</accession>
<dbReference type="PANTHER" id="PTHR38608">
    <property type="entry name" value="PROTEIN CBG07207"/>
    <property type="match status" value="1"/>
</dbReference>
<dbReference type="PANTHER" id="PTHR38608:SF4">
    <property type="entry name" value="PROTEIN CBG07207"/>
    <property type="match status" value="1"/>
</dbReference>
<evidence type="ECO:0000313" key="2">
    <source>
        <dbReference type="Proteomes" id="UP000887569"/>
    </source>
</evidence>
<dbReference type="Proteomes" id="UP000887569">
    <property type="component" value="Unplaced"/>
</dbReference>